<dbReference type="Proteomes" id="UP001286313">
    <property type="component" value="Unassembled WGS sequence"/>
</dbReference>
<feature type="non-terminal residue" evidence="1">
    <location>
        <position position="1"/>
    </location>
</feature>
<dbReference type="EMBL" id="JAWQEG010008762">
    <property type="protein sequence ID" value="KAK3849694.1"/>
    <property type="molecule type" value="Genomic_DNA"/>
</dbReference>
<comment type="caution">
    <text evidence="1">The sequence shown here is derived from an EMBL/GenBank/DDBJ whole genome shotgun (WGS) entry which is preliminary data.</text>
</comment>
<sequence>GERLSKLQREVCKLHRDGSTNNGFNISVDVSTLSTLCTRTRYDHESTLSIMSYYY</sequence>
<reference evidence="1" key="1">
    <citation type="submission" date="2023-10" db="EMBL/GenBank/DDBJ databases">
        <title>Genome assemblies of two species of porcelain crab, Petrolisthes cinctipes and Petrolisthes manimaculis (Anomura: Porcellanidae).</title>
        <authorList>
            <person name="Angst P."/>
        </authorList>
    </citation>
    <scope>NUCLEOTIDE SEQUENCE</scope>
    <source>
        <strain evidence="1">PB745_01</strain>
        <tissue evidence="1">Gill</tissue>
    </source>
</reference>
<dbReference type="AlphaFoldDB" id="A0AAE1BIJ2"/>
<evidence type="ECO:0000313" key="2">
    <source>
        <dbReference type="Proteomes" id="UP001286313"/>
    </source>
</evidence>
<name>A0AAE1BIJ2_PETCI</name>
<keyword evidence="2" id="KW-1185">Reference proteome</keyword>
<proteinExistence type="predicted"/>
<organism evidence="1 2">
    <name type="scientific">Petrolisthes cinctipes</name>
    <name type="common">Flat porcelain crab</name>
    <dbReference type="NCBI Taxonomy" id="88211"/>
    <lineage>
        <taxon>Eukaryota</taxon>
        <taxon>Metazoa</taxon>
        <taxon>Ecdysozoa</taxon>
        <taxon>Arthropoda</taxon>
        <taxon>Crustacea</taxon>
        <taxon>Multicrustacea</taxon>
        <taxon>Malacostraca</taxon>
        <taxon>Eumalacostraca</taxon>
        <taxon>Eucarida</taxon>
        <taxon>Decapoda</taxon>
        <taxon>Pleocyemata</taxon>
        <taxon>Anomura</taxon>
        <taxon>Galatheoidea</taxon>
        <taxon>Porcellanidae</taxon>
        <taxon>Petrolisthes</taxon>
    </lineage>
</organism>
<evidence type="ECO:0000313" key="1">
    <source>
        <dbReference type="EMBL" id="KAK3849694.1"/>
    </source>
</evidence>
<protein>
    <submittedName>
        <fullName evidence="1">Uncharacterized protein</fullName>
    </submittedName>
</protein>
<accession>A0AAE1BIJ2</accession>
<gene>
    <name evidence="1" type="ORF">Pcinc_043562</name>
</gene>